<dbReference type="SUPFAM" id="SSF55729">
    <property type="entry name" value="Acyl-CoA N-acyltransferases (Nat)"/>
    <property type="match status" value="1"/>
</dbReference>
<reference evidence="2 3" key="1">
    <citation type="submission" date="2024-03" db="EMBL/GenBank/DDBJ databases">
        <title>Bacilli Hybrid Assemblies.</title>
        <authorList>
            <person name="Kovac J."/>
        </authorList>
    </citation>
    <scope>NUCLEOTIDE SEQUENCE [LARGE SCALE GENOMIC DNA]</scope>
    <source>
        <strain evidence="2 3">FSL R7-0666</strain>
    </source>
</reference>
<dbReference type="InterPro" id="IPR016181">
    <property type="entry name" value="Acyl_CoA_acyltransferase"/>
</dbReference>
<protein>
    <submittedName>
        <fullName evidence="2">GNAT family N-acetyltransferase</fullName>
        <ecNumber evidence="2">2.3.1.-</ecNumber>
    </submittedName>
</protein>
<proteinExistence type="predicted"/>
<feature type="domain" description="N-acetyltransferase" evidence="1">
    <location>
        <begin position="1"/>
        <end position="148"/>
    </location>
</feature>
<dbReference type="EMBL" id="JBCITK010000001">
    <property type="protein sequence ID" value="MEN0641886.1"/>
    <property type="molecule type" value="Genomic_DNA"/>
</dbReference>
<dbReference type="InterPro" id="IPR051554">
    <property type="entry name" value="Acetyltransferase_Eis"/>
</dbReference>
<comment type="caution">
    <text evidence="2">The sequence shown here is derived from an EMBL/GenBank/DDBJ whole genome shotgun (WGS) entry which is preliminary data.</text>
</comment>
<keyword evidence="2" id="KW-0808">Transferase</keyword>
<dbReference type="InterPro" id="IPR025559">
    <property type="entry name" value="Eis_dom"/>
</dbReference>
<dbReference type="PANTHER" id="PTHR37817:SF1">
    <property type="entry name" value="N-ACETYLTRANSFERASE EIS"/>
    <property type="match status" value="1"/>
</dbReference>
<dbReference type="Pfam" id="PF17668">
    <property type="entry name" value="Acetyltransf_17"/>
    <property type="match status" value="1"/>
</dbReference>
<dbReference type="GO" id="GO:0016746">
    <property type="term" value="F:acyltransferase activity"/>
    <property type="evidence" value="ECO:0007669"/>
    <property type="project" value="UniProtKB-KW"/>
</dbReference>
<dbReference type="Gene3D" id="3.30.1050.10">
    <property type="entry name" value="SCP2 sterol-binding domain"/>
    <property type="match status" value="1"/>
</dbReference>
<dbReference type="Pfam" id="PF13530">
    <property type="entry name" value="SCP2_2"/>
    <property type="match status" value="1"/>
</dbReference>
<dbReference type="InterPro" id="IPR000182">
    <property type="entry name" value="GNAT_dom"/>
</dbReference>
<dbReference type="SUPFAM" id="SSF55718">
    <property type="entry name" value="SCP-like"/>
    <property type="match status" value="1"/>
</dbReference>
<gene>
    <name evidence="2" type="ORF">MKY91_01765</name>
</gene>
<dbReference type="PANTHER" id="PTHR37817">
    <property type="entry name" value="N-ACETYLTRANSFERASE EIS"/>
    <property type="match status" value="1"/>
</dbReference>
<dbReference type="Gene3D" id="3.40.630.30">
    <property type="match status" value="2"/>
</dbReference>
<accession>A0ABU9VDA8</accession>
<keyword evidence="2" id="KW-0012">Acyltransferase</keyword>
<sequence length="385" mass="43883">MAIQRLTDKEFEQAVLLSCFAFQMSDSEELRTRAKKGWEQSVTYGEVTDNGELLAKLEVIPFHVNVFGTTMKMGGIAGVASYPEQRRRGLIKQLITHSLKEMRQEGQILSYLAPFAVGFYRKFGWEIAFNEVTYTFEPSQFPKSDPTIEGQMQRAPFTDQRIRHVYNENASHGMLVRNDSWWERLEHRYSGTQTALFTNEAGDPVAYIVYKVQGRHFETEELVYKDSDGLKALLSFIGQHDSMIKSAEITTTASEHLDYFLPDPKTKAESVPYFMARIVDVEAFLKEFPFAKSSDMSFTLQIEDTYAEWNNQTFAVSIKEGQGSCGVSSEEPTISMSIQTLTSLMLGYRRPSFYLKQGLIKGDHEAIKRFVSLIPGDEPALIDFF</sequence>
<name>A0ABU9VDA8_9BACI</name>
<dbReference type="Pfam" id="PF13527">
    <property type="entry name" value="Acetyltransf_9"/>
    <property type="match status" value="1"/>
</dbReference>
<evidence type="ECO:0000259" key="1">
    <source>
        <dbReference type="PROSITE" id="PS51186"/>
    </source>
</evidence>
<dbReference type="EC" id="2.3.1.-" evidence="2"/>
<dbReference type="InterPro" id="IPR041380">
    <property type="entry name" value="Acetyltransf_17"/>
</dbReference>
<keyword evidence="3" id="KW-1185">Reference proteome</keyword>
<evidence type="ECO:0000313" key="2">
    <source>
        <dbReference type="EMBL" id="MEN0641886.1"/>
    </source>
</evidence>
<dbReference type="RefSeq" id="WP_343129060.1">
    <property type="nucleotide sequence ID" value="NZ_JBCITK010000001.1"/>
</dbReference>
<evidence type="ECO:0000313" key="3">
    <source>
        <dbReference type="Proteomes" id="UP001418796"/>
    </source>
</evidence>
<organism evidence="2 3">
    <name type="scientific">Alkalicoccobacillus gibsonii</name>
    <dbReference type="NCBI Taxonomy" id="79881"/>
    <lineage>
        <taxon>Bacteria</taxon>
        <taxon>Bacillati</taxon>
        <taxon>Bacillota</taxon>
        <taxon>Bacilli</taxon>
        <taxon>Bacillales</taxon>
        <taxon>Bacillaceae</taxon>
        <taxon>Alkalicoccobacillus</taxon>
    </lineage>
</organism>
<dbReference type="InterPro" id="IPR036527">
    <property type="entry name" value="SCP2_sterol-bd_dom_sf"/>
</dbReference>
<dbReference type="Proteomes" id="UP001418796">
    <property type="component" value="Unassembled WGS sequence"/>
</dbReference>
<dbReference type="PROSITE" id="PS51186">
    <property type="entry name" value="GNAT"/>
    <property type="match status" value="1"/>
</dbReference>